<organism evidence="1 2">
    <name type="scientific">Paenibacillus sabuli</name>
    <dbReference type="NCBI Taxonomy" id="2772509"/>
    <lineage>
        <taxon>Bacteria</taxon>
        <taxon>Bacillati</taxon>
        <taxon>Bacillota</taxon>
        <taxon>Bacilli</taxon>
        <taxon>Bacillales</taxon>
        <taxon>Paenibacillaceae</taxon>
        <taxon>Paenibacillus</taxon>
    </lineage>
</organism>
<comment type="caution">
    <text evidence="1">The sequence shown here is derived from an EMBL/GenBank/DDBJ whole genome shotgun (WGS) entry which is preliminary data.</text>
</comment>
<accession>A0A927BVF2</accession>
<gene>
    <name evidence="1" type="ORF">IDH44_12835</name>
</gene>
<dbReference type="EMBL" id="JACXIZ010000020">
    <property type="protein sequence ID" value="MBD2846083.1"/>
    <property type="molecule type" value="Genomic_DNA"/>
</dbReference>
<evidence type="ECO:0000313" key="2">
    <source>
        <dbReference type="Proteomes" id="UP000621560"/>
    </source>
</evidence>
<protein>
    <submittedName>
        <fullName evidence="1">Uncharacterized protein</fullName>
    </submittedName>
</protein>
<keyword evidence="2" id="KW-1185">Reference proteome</keyword>
<dbReference type="RefSeq" id="WP_190918209.1">
    <property type="nucleotide sequence ID" value="NZ_JACXIZ010000020.1"/>
</dbReference>
<proteinExistence type="predicted"/>
<dbReference type="Proteomes" id="UP000621560">
    <property type="component" value="Unassembled WGS sequence"/>
</dbReference>
<dbReference type="AlphaFoldDB" id="A0A927BVF2"/>
<name>A0A927BVF2_9BACL</name>
<reference evidence="1" key="1">
    <citation type="submission" date="2020-09" db="EMBL/GenBank/DDBJ databases">
        <title>A novel bacterium of genus Paenibacillus, isolated from South China Sea.</title>
        <authorList>
            <person name="Huang H."/>
            <person name="Mo K."/>
            <person name="Hu Y."/>
        </authorList>
    </citation>
    <scope>NUCLEOTIDE SEQUENCE</scope>
    <source>
        <strain evidence="1">IB182496</strain>
    </source>
</reference>
<dbReference type="PROSITE" id="PS51257">
    <property type="entry name" value="PROKAR_LIPOPROTEIN"/>
    <property type="match status" value="1"/>
</dbReference>
<sequence length="186" mass="20921">MKRRTPRDLVVPIWVSLVLCGLLLLAGCANDRPAGLTERDKEQISEVAAAYYNALVDEQYMTAFGTLSESQDFIDVDARVTVLHELRDALGYRISWSGPIKAGDVSYHEEMGMPFMYTVLSLQYGAVSGDINEVLFFKRDELDGGAWKIAHIESLDRYIPYRAADYTLNRIPDFLMPQQGESDSNS</sequence>
<evidence type="ECO:0000313" key="1">
    <source>
        <dbReference type="EMBL" id="MBD2846083.1"/>
    </source>
</evidence>